<dbReference type="PANTHER" id="PTHR42715">
    <property type="entry name" value="BETA-GLUCOSIDASE"/>
    <property type="match status" value="1"/>
</dbReference>
<reference evidence="4 5" key="1">
    <citation type="submission" date="2018-09" db="EMBL/GenBank/DDBJ databases">
        <title>Genome sequencing of Lachnoanaerobaculum umeaense DSM 23576.</title>
        <authorList>
            <person name="Kook J.-K."/>
            <person name="Park S.-N."/>
            <person name="Lim Y.K."/>
        </authorList>
    </citation>
    <scope>NUCLEOTIDE SEQUENCE [LARGE SCALE GENOMIC DNA]</scope>
    <source>
        <strain evidence="5">DSM 23576 \ CCUG 58757</strain>
    </source>
</reference>
<dbReference type="InterPro" id="IPR013783">
    <property type="entry name" value="Ig-like_fold"/>
</dbReference>
<keyword evidence="2" id="KW-0378">Hydrolase</keyword>
<dbReference type="InterPro" id="IPR002772">
    <property type="entry name" value="Glyco_hydro_3_C"/>
</dbReference>
<dbReference type="Gene3D" id="2.60.40.10">
    <property type="entry name" value="Immunoglobulins"/>
    <property type="match status" value="1"/>
</dbReference>
<evidence type="ECO:0000259" key="3">
    <source>
        <dbReference type="SMART" id="SM01217"/>
    </source>
</evidence>
<feature type="domain" description="Fibronectin type III-like" evidence="3">
    <location>
        <begin position="109"/>
        <end position="177"/>
    </location>
</feature>
<dbReference type="Gene3D" id="3.40.50.1700">
    <property type="entry name" value="Glycoside hydrolase family 3 C-terminal domain"/>
    <property type="match status" value="1"/>
</dbReference>
<protein>
    <recommendedName>
        <fullName evidence="3">Fibronectin type III-like domain-containing protein</fullName>
    </recommendedName>
</protein>
<dbReference type="GO" id="GO:0005975">
    <property type="term" value="P:carbohydrate metabolic process"/>
    <property type="evidence" value="ECO:0007669"/>
    <property type="project" value="InterPro"/>
</dbReference>
<sequence>MQMLFYKPGIQVLWEAALANIIFGEVSPSAKLPITIYKDTDCLPDFEDYSMENRTYRYLKDEPLFPFGFGLNYGDTYLEAVDILDESPNRSRGLNLRVEISNRGRATKDVVQVYVKNDSKYAALNPTLVEFEKIAISSGERAIIELKINEDAFKVVDNEGQFITDGKSSKIYIGLSAPDVLSERLTKKKCKCIDMDWLI</sequence>
<evidence type="ECO:0000313" key="5">
    <source>
        <dbReference type="Proteomes" id="UP000265562"/>
    </source>
</evidence>
<dbReference type="SUPFAM" id="SSF52279">
    <property type="entry name" value="Beta-D-glucan exohydrolase, C-terminal domain"/>
    <property type="match status" value="1"/>
</dbReference>
<dbReference type="InterPro" id="IPR026891">
    <property type="entry name" value="Fn3-like"/>
</dbReference>
<dbReference type="OrthoDB" id="98455at2"/>
<keyword evidence="5" id="KW-1185">Reference proteome</keyword>
<dbReference type="GO" id="GO:0004553">
    <property type="term" value="F:hydrolase activity, hydrolyzing O-glycosyl compounds"/>
    <property type="evidence" value="ECO:0007669"/>
    <property type="project" value="InterPro"/>
</dbReference>
<accession>A0A385Q3S9</accession>
<name>A0A385Q3S9_9FIRM</name>
<dbReference type="InterPro" id="IPR050288">
    <property type="entry name" value="Cellulose_deg_GH3"/>
</dbReference>
<gene>
    <name evidence="4" type="ORF">D4A81_11050</name>
</gene>
<evidence type="ECO:0000313" key="4">
    <source>
        <dbReference type="EMBL" id="AYB00415.1"/>
    </source>
</evidence>
<dbReference type="AlphaFoldDB" id="A0A385Q3S9"/>
<dbReference type="InterPro" id="IPR036881">
    <property type="entry name" value="Glyco_hydro_3_C_sf"/>
</dbReference>
<dbReference type="PANTHER" id="PTHR42715:SF10">
    <property type="entry name" value="BETA-GLUCOSIDASE"/>
    <property type="match status" value="1"/>
</dbReference>
<evidence type="ECO:0000256" key="2">
    <source>
        <dbReference type="ARBA" id="ARBA00022801"/>
    </source>
</evidence>
<dbReference type="Proteomes" id="UP000265562">
    <property type="component" value="Chromosome"/>
</dbReference>
<organism evidence="4 5">
    <name type="scientific">Lachnoanaerobaculum umeaense</name>
    <dbReference type="NCBI Taxonomy" id="617123"/>
    <lineage>
        <taxon>Bacteria</taxon>
        <taxon>Bacillati</taxon>
        <taxon>Bacillota</taxon>
        <taxon>Clostridia</taxon>
        <taxon>Lachnospirales</taxon>
        <taxon>Lachnospiraceae</taxon>
        <taxon>Lachnoanaerobaculum</taxon>
    </lineage>
</organism>
<dbReference type="KEGG" id="lua:D4A81_11050"/>
<dbReference type="EMBL" id="CP032364">
    <property type="protein sequence ID" value="AYB00415.1"/>
    <property type="molecule type" value="Genomic_DNA"/>
</dbReference>
<proteinExistence type="inferred from homology"/>
<evidence type="ECO:0000256" key="1">
    <source>
        <dbReference type="ARBA" id="ARBA00005336"/>
    </source>
</evidence>
<dbReference type="Pfam" id="PF14310">
    <property type="entry name" value="Fn3-like"/>
    <property type="match status" value="1"/>
</dbReference>
<comment type="similarity">
    <text evidence="1">Belongs to the glycosyl hydrolase 3 family.</text>
</comment>
<dbReference type="Pfam" id="PF01915">
    <property type="entry name" value="Glyco_hydro_3_C"/>
    <property type="match status" value="1"/>
</dbReference>
<dbReference type="SMART" id="SM01217">
    <property type="entry name" value="Fn3_like"/>
    <property type="match status" value="1"/>
</dbReference>